<reference evidence="1 2" key="1">
    <citation type="submission" date="2022-04" db="EMBL/GenBank/DDBJ databases">
        <title>Positive selection, recombination, and allopatry shape intraspecific diversity of widespread and dominant cyanobacteria.</title>
        <authorList>
            <person name="Wei J."/>
            <person name="Shu W."/>
            <person name="Hu C."/>
        </authorList>
    </citation>
    <scope>NUCLEOTIDE SEQUENCE [LARGE SCALE GENOMIC DNA]</scope>
    <source>
        <strain evidence="1 2">AS-A4</strain>
    </source>
</reference>
<comment type="caution">
    <text evidence="1">The sequence shown here is derived from an EMBL/GenBank/DDBJ whole genome shotgun (WGS) entry which is preliminary data.</text>
</comment>
<protein>
    <submittedName>
        <fullName evidence="1">DUF928 domain-containing protein</fullName>
    </submittedName>
</protein>
<dbReference type="Proteomes" id="UP001476950">
    <property type="component" value="Unassembled WGS sequence"/>
</dbReference>
<name>A0ABV0KNM6_9CYAN</name>
<dbReference type="RefSeq" id="WP_190446759.1">
    <property type="nucleotide sequence ID" value="NZ_JAMPLM010000022.1"/>
</dbReference>
<evidence type="ECO:0000313" key="2">
    <source>
        <dbReference type="Proteomes" id="UP001476950"/>
    </source>
</evidence>
<organism evidence="1 2">
    <name type="scientific">Stenomitos frigidus AS-A4</name>
    <dbReference type="NCBI Taxonomy" id="2933935"/>
    <lineage>
        <taxon>Bacteria</taxon>
        <taxon>Bacillati</taxon>
        <taxon>Cyanobacteriota</taxon>
        <taxon>Cyanophyceae</taxon>
        <taxon>Leptolyngbyales</taxon>
        <taxon>Leptolyngbyaceae</taxon>
        <taxon>Stenomitos</taxon>
    </lineage>
</organism>
<keyword evidence="2" id="KW-1185">Reference proteome</keyword>
<proteinExistence type="predicted"/>
<dbReference type="EMBL" id="JAMPLM010000022">
    <property type="protein sequence ID" value="MEP1060805.1"/>
    <property type="molecule type" value="Genomic_DNA"/>
</dbReference>
<accession>A0ABV0KNM6</accession>
<sequence>MRSVNRSAIAAPWVGVLLGLMVCGLPVVAMAAEFHPPQRGVPGRREGGGTRNPFACIQGSPSQLIALQPATNLGLTTAAYPRFFWFMPKSKAKLAEFTLFEVDERGEDRTSLYKTTFSIDGTAGVASLSLPSNATLPPLVVGKDYRWSVSLVCSASDRSKDITVDGWVQRVAVKTDLAKQLAAAKPSDRVRLYASNGIWLDTVTTLADQRCTNPKDAALTKSWAVLLQSVQLGTIADQPLLQQCQK</sequence>
<dbReference type="InterPro" id="IPR010328">
    <property type="entry name" value="DUF928"/>
</dbReference>
<gene>
    <name evidence="1" type="ORF">NDI38_20445</name>
</gene>
<dbReference type="Pfam" id="PF06051">
    <property type="entry name" value="DUF928"/>
    <property type="match status" value="1"/>
</dbReference>
<evidence type="ECO:0000313" key="1">
    <source>
        <dbReference type="EMBL" id="MEP1060805.1"/>
    </source>
</evidence>